<feature type="region of interest" description="Disordered" evidence="1">
    <location>
        <begin position="1"/>
        <end position="26"/>
    </location>
</feature>
<dbReference type="Pfam" id="PF04978">
    <property type="entry name" value="MST"/>
    <property type="match status" value="1"/>
</dbReference>
<dbReference type="RefSeq" id="WP_260190534.1">
    <property type="nucleotide sequence ID" value="NZ_JAFFZE010000009.1"/>
</dbReference>
<comment type="caution">
    <text evidence="2">The sequence shown here is derived from an EMBL/GenBank/DDBJ whole genome shotgun (WGS) entry which is preliminary data.</text>
</comment>
<protein>
    <submittedName>
        <fullName evidence="2">DinB family protein</fullName>
    </submittedName>
</protein>
<sequence>MSSHQTRPASRKRDTGPPSTGPGEKDVLAGFLDYLRDAVAAKAEGVPRERAFAPGVPSGTNLLGLVRHLTHVERHWLLGHQVTDWRATFHPTPGDTPESVLAAYRATVTEANAEIATWTDLAAPGPRPPKRGARPPSRRWTLTHLIEETARHAGHADILRELVDGATGR</sequence>
<evidence type="ECO:0000313" key="2">
    <source>
        <dbReference type="EMBL" id="MCT2583157.1"/>
    </source>
</evidence>
<dbReference type="InterPro" id="IPR007061">
    <property type="entry name" value="MST-like"/>
</dbReference>
<organism evidence="2 3">
    <name type="scientific">Actinophytocola gossypii</name>
    <dbReference type="NCBI Taxonomy" id="2812003"/>
    <lineage>
        <taxon>Bacteria</taxon>
        <taxon>Bacillati</taxon>
        <taxon>Actinomycetota</taxon>
        <taxon>Actinomycetes</taxon>
        <taxon>Pseudonocardiales</taxon>
        <taxon>Pseudonocardiaceae</taxon>
    </lineage>
</organism>
<accession>A0ABT2J5M4</accession>
<dbReference type="Proteomes" id="UP001156441">
    <property type="component" value="Unassembled WGS sequence"/>
</dbReference>
<keyword evidence="3" id="KW-1185">Reference proteome</keyword>
<evidence type="ECO:0000256" key="1">
    <source>
        <dbReference type="SAM" id="MobiDB-lite"/>
    </source>
</evidence>
<dbReference type="Gene3D" id="1.20.120.450">
    <property type="entry name" value="dinb family like domain"/>
    <property type="match status" value="1"/>
</dbReference>
<name>A0ABT2J5M4_9PSEU</name>
<dbReference type="InterPro" id="IPR034660">
    <property type="entry name" value="DinB/YfiT-like"/>
</dbReference>
<reference evidence="2 3" key="1">
    <citation type="submission" date="2021-02" db="EMBL/GenBank/DDBJ databases">
        <title>Actinophytocola xerophila sp. nov., isolated from soil of cotton cropping field.</title>
        <authorList>
            <person name="Huang R."/>
            <person name="Chen X."/>
            <person name="Ge X."/>
            <person name="Liu W."/>
        </authorList>
    </citation>
    <scope>NUCLEOTIDE SEQUENCE [LARGE SCALE GENOMIC DNA]</scope>
    <source>
        <strain evidence="2 3">S1-96</strain>
    </source>
</reference>
<proteinExistence type="predicted"/>
<evidence type="ECO:0000313" key="3">
    <source>
        <dbReference type="Proteomes" id="UP001156441"/>
    </source>
</evidence>
<dbReference type="EMBL" id="JAFFZE010000009">
    <property type="protein sequence ID" value="MCT2583157.1"/>
    <property type="molecule type" value="Genomic_DNA"/>
</dbReference>
<gene>
    <name evidence="2" type="ORF">JT362_08525</name>
</gene>
<dbReference type="SUPFAM" id="SSF109854">
    <property type="entry name" value="DinB/YfiT-like putative metalloenzymes"/>
    <property type="match status" value="1"/>
</dbReference>